<organism evidence="3 4">
    <name type="scientific">Jimgerdemannia flammicorona</name>
    <dbReference type="NCBI Taxonomy" id="994334"/>
    <lineage>
        <taxon>Eukaryota</taxon>
        <taxon>Fungi</taxon>
        <taxon>Fungi incertae sedis</taxon>
        <taxon>Mucoromycota</taxon>
        <taxon>Mucoromycotina</taxon>
        <taxon>Endogonomycetes</taxon>
        <taxon>Endogonales</taxon>
        <taxon>Endogonaceae</taxon>
        <taxon>Jimgerdemannia</taxon>
    </lineage>
</organism>
<feature type="compositionally biased region" description="Polar residues" evidence="1">
    <location>
        <begin position="56"/>
        <end position="68"/>
    </location>
</feature>
<dbReference type="Proteomes" id="UP000274822">
    <property type="component" value="Unassembled WGS sequence"/>
</dbReference>
<sequence>MTKSATALTVTTFLCALAAAQTQLPPPATSGQLPPATSGQLPPNQAPPNMSPNPGYVSNQLPQGQSPVSGYGPQMFSPQAWPFGMTSQRMQPNDGLSFGAQPQSVGADGLPQRFSPAAFPFRTSLFGNPNTGGQQGAASPAYDGGLAGINPFGNNPYGANPAGSNPYAGINPFGPYGTTNPASSNPYGSNPYGATNPASSNPYGTINPANSNPYGVANPANSVANPANSNPYDTTNPANSNPYGTTNPYNGPSRQVGPLPDSVWPQPQPQLQPQTIAGSGPNRPNTAAADPDNNRMPHSGPGPFDQNVDHGVKPSSAAKPPNSYNRMTPARPAGSQAGGAQPHAFAPGTHPNGLDQTLTDPYNREAPPTGLDTSDEKPEKVEPNLQKEAKAPAFAYHPLGDHGKATRIQL</sequence>
<proteinExistence type="predicted"/>
<feature type="compositionally biased region" description="Polar residues" evidence="1">
    <location>
        <begin position="232"/>
        <end position="253"/>
    </location>
</feature>
<dbReference type="EMBL" id="RBNJ01005114">
    <property type="protein sequence ID" value="RUS29489.1"/>
    <property type="molecule type" value="Genomic_DNA"/>
</dbReference>
<feature type="compositionally biased region" description="Polar residues" evidence="1">
    <location>
        <begin position="181"/>
        <end position="213"/>
    </location>
</feature>
<feature type="region of interest" description="Disordered" evidence="1">
    <location>
        <begin position="26"/>
        <end position="114"/>
    </location>
</feature>
<keyword evidence="2" id="KW-0732">Signal</keyword>
<evidence type="ECO:0000256" key="1">
    <source>
        <dbReference type="SAM" id="MobiDB-lite"/>
    </source>
</evidence>
<dbReference type="AlphaFoldDB" id="A0A433QI97"/>
<feature type="chain" id="PRO_5019311253" evidence="2">
    <location>
        <begin position="21"/>
        <end position="410"/>
    </location>
</feature>
<keyword evidence="4" id="KW-1185">Reference proteome</keyword>
<feature type="compositionally biased region" description="Polar residues" evidence="1">
    <location>
        <begin position="30"/>
        <end position="43"/>
    </location>
</feature>
<comment type="caution">
    <text evidence="3">The sequence shown here is derived from an EMBL/GenBank/DDBJ whole genome shotgun (WGS) entry which is preliminary data.</text>
</comment>
<feature type="compositionally biased region" description="Low complexity" evidence="1">
    <location>
        <begin position="216"/>
        <end position="231"/>
    </location>
</feature>
<evidence type="ECO:0000313" key="3">
    <source>
        <dbReference type="EMBL" id="RUS29489.1"/>
    </source>
</evidence>
<name>A0A433QI97_9FUNG</name>
<reference evidence="3 4" key="1">
    <citation type="journal article" date="2018" name="New Phytol.">
        <title>Phylogenomics of Endogonaceae and evolution of mycorrhizas within Mucoromycota.</title>
        <authorList>
            <person name="Chang Y."/>
            <person name="Desiro A."/>
            <person name="Na H."/>
            <person name="Sandor L."/>
            <person name="Lipzen A."/>
            <person name="Clum A."/>
            <person name="Barry K."/>
            <person name="Grigoriev I.V."/>
            <person name="Martin F.M."/>
            <person name="Stajich J.E."/>
            <person name="Smith M.E."/>
            <person name="Bonito G."/>
            <person name="Spatafora J.W."/>
        </authorList>
    </citation>
    <scope>NUCLEOTIDE SEQUENCE [LARGE SCALE GENOMIC DNA]</scope>
    <source>
        <strain evidence="3 4">AD002</strain>
    </source>
</reference>
<evidence type="ECO:0000313" key="4">
    <source>
        <dbReference type="Proteomes" id="UP000274822"/>
    </source>
</evidence>
<accession>A0A433QI97</accession>
<feature type="compositionally biased region" description="Basic and acidic residues" evidence="1">
    <location>
        <begin position="374"/>
        <end position="390"/>
    </location>
</feature>
<protein>
    <submittedName>
        <fullName evidence="3">Uncharacterized protein</fullName>
    </submittedName>
</protein>
<evidence type="ECO:0000256" key="2">
    <source>
        <dbReference type="SAM" id="SignalP"/>
    </source>
</evidence>
<feature type="signal peptide" evidence="2">
    <location>
        <begin position="1"/>
        <end position="20"/>
    </location>
</feature>
<gene>
    <name evidence="3" type="ORF">BC938DRAFT_480608</name>
</gene>
<feature type="region of interest" description="Disordered" evidence="1">
    <location>
        <begin position="181"/>
        <end position="410"/>
    </location>
</feature>